<keyword evidence="2" id="KW-0378">Hydrolase</keyword>
<comment type="similarity">
    <text evidence="1">Belongs to the GDA1/CD39 NTPase family.</text>
</comment>
<dbReference type="PANTHER" id="PTHR11782:SF3">
    <property type="entry name" value="APYRASE 6-RELATED"/>
    <property type="match status" value="1"/>
</dbReference>
<feature type="active site" description="Proton acceptor" evidence="3">
    <location>
        <position position="195"/>
    </location>
</feature>
<dbReference type="Proteomes" id="UP001162972">
    <property type="component" value="Chromosome 8"/>
</dbReference>
<proteinExistence type="inferred from homology"/>
<keyword evidence="4" id="KW-0067">ATP-binding</keyword>
<evidence type="ECO:0000256" key="3">
    <source>
        <dbReference type="PIRSR" id="PIRSR600407-1"/>
    </source>
</evidence>
<dbReference type="Gene3D" id="3.30.420.150">
    <property type="entry name" value="Exopolyphosphatase. Domain 2"/>
    <property type="match status" value="1"/>
</dbReference>
<feature type="transmembrane region" description="Helical" evidence="6">
    <location>
        <begin position="367"/>
        <end position="388"/>
    </location>
</feature>
<keyword evidence="6" id="KW-0472">Membrane</keyword>
<evidence type="ECO:0000313" key="7">
    <source>
        <dbReference type="EMBL" id="KAJ6429425.1"/>
    </source>
</evidence>
<keyword evidence="8" id="KW-1185">Reference proteome</keyword>
<accession>A0AAD6KTH1</accession>
<dbReference type="InterPro" id="IPR000407">
    <property type="entry name" value="GDA1_CD39_NTPase"/>
</dbReference>
<sequence>MRRPHARNLVESNTTSQQKMDPSIKLHSRTISPRSTKFKHTKPKLAIITTLIALLSCYYLFKSKTKSFSKRYSIIIDGGSTGTRIHVFGYRIESGGKVVFDLEEGVMKVSPGLSAYAEDPEDAGGSVEELVEFGKGRVPRELWGETEVRLMATAGMRLLDSEVQDRILDVCRRVLMKSGFKFQDSWASVITGSDEGLYAWVIANHALGALGGDPLKTTGIIELGGASAQVTFVSTDPVPPEFSRTVEFGNITYNIYSHSFLNFGQNAAFEALRESLVSGNHHPAAESLGKGISVDPCTPKGYSHVVSTLHSKGNFSKCRSAALTLLQKGKEICSYQHCQIGSIFIPKLRGKFLAMENFFYTSKVLQLPTPSFVCFTLVFFFMVCILCWRNTSEGLPMMF</sequence>
<dbReference type="GO" id="GO:0017110">
    <property type="term" value="F:nucleoside diphosphate phosphatase activity"/>
    <property type="evidence" value="ECO:0007669"/>
    <property type="project" value="TreeGrafter"/>
</dbReference>
<feature type="compositionally biased region" description="Polar residues" evidence="5">
    <location>
        <begin position="10"/>
        <end position="20"/>
    </location>
</feature>
<evidence type="ECO:0000256" key="4">
    <source>
        <dbReference type="PIRSR" id="PIRSR600407-2"/>
    </source>
</evidence>
<name>A0AAD6KTH1_9ROSI</name>
<evidence type="ECO:0008006" key="9">
    <source>
        <dbReference type="Google" id="ProtNLM"/>
    </source>
</evidence>
<gene>
    <name evidence="7" type="ORF">OIU84_020952</name>
</gene>
<dbReference type="PANTHER" id="PTHR11782">
    <property type="entry name" value="ADENOSINE/GUANOSINE DIPHOSPHATASE"/>
    <property type="match status" value="1"/>
</dbReference>
<dbReference type="EMBL" id="JAPFFJ010000004">
    <property type="protein sequence ID" value="KAJ6429425.1"/>
    <property type="molecule type" value="Genomic_DNA"/>
</dbReference>
<evidence type="ECO:0000256" key="2">
    <source>
        <dbReference type="ARBA" id="ARBA00022801"/>
    </source>
</evidence>
<dbReference type="AlphaFoldDB" id="A0AAD6KTH1"/>
<feature type="binding site" evidence="4">
    <location>
        <begin position="225"/>
        <end position="229"/>
    </location>
    <ligand>
        <name>ATP</name>
        <dbReference type="ChEBI" id="CHEBI:30616"/>
    </ligand>
</feature>
<keyword evidence="6" id="KW-1133">Transmembrane helix</keyword>
<dbReference type="Gene3D" id="3.30.420.40">
    <property type="match status" value="1"/>
</dbReference>
<dbReference type="GO" id="GO:0009134">
    <property type="term" value="P:nucleoside diphosphate catabolic process"/>
    <property type="evidence" value="ECO:0007669"/>
    <property type="project" value="TreeGrafter"/>
</dbReference>
<protein>
    <recommendedName>
        <fullName evidence="9">Apyrase</fullName>
    </recommendedName>
</protein>
<keyword evidence="6" id="KW-0812">Transmembrane</keyword>
<organism evidence="7 8">
    <name type="scientific">Salix udensis</name>
    <dbReference type="NCBI Taxonomy" id="889485"/>
    <lineage>
        <taxon>Eukaryota</taxon>
        <taxon>Viridiplantae</taxon>
        <taxon>Streptophyta</taxon>
        <taxon>Embryophyta</taxon>
        <taxon>Tracheophyta</taxon>
        <taxon>Spermatophyta</taxon>
        <taxon>Magnoliopsida</taxon>
        <taxon>eudicotyledons</taxon>
        <taxon>Gunneridae</taxon>
        <taxon>Pentapetalae</taxon>
        <taxon>rosids</taxon>
        <taxon>fabids</taxon>
        <taxon>Malpighiales</taxon>
        <taxon>Salicaceae</taxon>
        <taxon>Saliceae</taxon>
        <taxon>Salix</taxon>
    </lineage>
</organism>
<feature type="region of interest" description="Disordered" evidence="5">
    <location>
        <begin position="1"/>
        <end position="25"/>
    </location>
</feature>
<evidence type="ECO:0000313" key="8">
    <source>
        <dbReference type="Proteomes" id="UP001162972"/>
    </source>
</evidence>
<comment type="caution">
    <text evidence="7">The sequence shown here is derived from an EMBL/GenBank/DDBJ whole genome shotgun (WGS) entry which is preliminary data.</text>
</comment>
<reference evidence="7 8" key="1">
    <citation type="journal article" date="2023" name="Int. J. Mol. Sci.">
        <title>De Novo Assembly and Annotation of 11 Diverse Shrub Willow (Salix) Genomes Reveals Novel Gene Organization in Sex-Linked Regions.</title>
        <authorList>
            <person name="Hyden B."/>
            <person name="Feng K."/>
            <person name="Yates T.B."/>
            <person name="Jawdy S."/>
            <person name="Cereghino C."/>
            <person name="Smart L.B."/>
            <person name="Muchero W."/>
        </authorList>
    </citation>
    <scope>NUCLEOTIDE SEQUENCE [LARGE SCALE GENOMIC DNA]</scope>
    <source>
        <tissue evidence="7">Shoot tip</tissue>
    </source>
</reference>
<evidence type="ECO:0000256" key="6">
    <source>
        <dbReference type="SAM" id="Phobius"/>
    </source>
</evidence>
<dbReference type="Pfam" id="PF01150">
    <property type="entry name" value="GDA1_CD39"/>
    <property type="match status" value="1"/>
</dbReference>
<dbReference type="GO" id="GO:0016020">
    <property type="term" value="C:membrane"/>
    <property type="evidence" value="ECO:0007669"/>
    <property type="project" value="TreeGrafter"/>
</dbReference>
<feature type="transmembrane region" description="Helical" evidence="6">
    <location>
        <begin position="44"/>
        <end position="61"/>
    </location>
</feature>
<evidence type="ECO:0000256" key="5">
    <source>
        <dbReference type="SAM" id="MobiDB-lite"/>
    </source>
</evidence>
<keyword evidence="4" id="KW-0547">Nucleotide-binding</keyword>
<dbReference type="GO" id="GO:0005524">
    <property type="term" value="F:ATP binding"/>
    <property type="evidence" value="ECO:0007669"/>
    <property type="project" value="UniProtKB-KW"/>
</dbReference>
<evidence type="ECO:0000256" key="1">
    <source>
        <dbReference type="ARBA" id="ARBA00009283"/>
    </source>
</evidence>